<dbReference type="InterPro" id="IPR026875">
    <property type="entry name" value="PHydrolase_assoc_dom"/>
</dbReference>
<comment type="caution">
    <text evidence="3">The sequence shown here is derived from an EMBL/GenBank/DDBJ whole genome shotgun (WGS) entry which is preliminary data.</text>
</comment>
<evidence type="ECO:0000259" key="2">
    <source>
        <dbReference type="SMART" id="SM00471"/>
    </source>
</evidence>
<feature type="domain" description="HD/PDEase" evidence="2">
    <location>
        <begin position="59"/>
        <end position="269"/>
    </location>
</feature>
<reference evidence="3" key="1">
    <citation type="submission" date="2021-06" db="EMBL/GenBank/DDBJ databases">
        <authorList>
            <person name="Huq M.A."/>
        </authorList>
    </citation>
    <scope>NUCLEOTIDE SEQUENCE</scope>
    <source>
        <strain evidence="3">MAH-26</strain>
    </source>
</reference>
<dbReference type="CDD" id="cd00077">
    <property type="entry name" value="HDc"/>
    <property type="match status" value="1"/>
</dbReference>
<dbReference type="GO" id="GO:0008832">
    <property type="term" value="F:dGTPase activity"/>
    <property type="evidence" value="ECO:0007669"/>
    <property type="project" value="TreeGrafter"/>
</dbReference>
<dbReference type="GO" id="GO:0006203">
    <property type="term" value="P:dGTP catabolic process"/>
    <property type="evidence" value="ECO:0007669"/>
    <property type="project" value="TreeGrafter"/>
</dbReference>
<dbReference type="NCBIfam" id="TIGR01353">
    <property type="entry name" value="dGTP_triPase"/>
    <property type="match status" value="1"/>
</dbReference>
<keyword evidence="1" id="KW-0378">Hydrolase</keyword>
<evidence type="ECO:0000313" key="3">
    <source>
        <dbReference type="EMBL" id="MBV4357865.1"/>
    </source>
</evidence>
<evidence type="ECO:0000313" key="4">
    <source>
        <dbReference type="Proteomes" id="UP000812270"/>
    </source>
</evidence>
<dbReference type="NCBIfam" id="NF002205">
    <property type="entry name" value="PRK01096.1"/>
    <property type="match status" value="1"/>
</dbReference>
<dbReference type="PANTHER" id="PTHR11373">
    <property type="entry name" value="DEOXYNUCLEOSIDE TRIPHOSPHATE TRIPHOSPHOHYDROLASE"/>
    <property type="match status" value="1"/>
</dbReference>
<proteinExistence type="predicted"/>
<dbReference type="InterPro" id="IPR003607">
    <property type="entry name" value="HD/PDEase_dom"/>
</dbReference>
<dbReference type="InterPro" id="IPR006261">
    <property type="entry name" value="dGTPase"/>
</dbReference>
<keyword evidence="4" id="KW-1185">Reference proteome</keyword>
<sequence>MQWDKLYSARRTGSEHKISSSPETIRNSFVRDYDRIIFSSAFRRLQNKTQVFPLPGPVFVHNRLTHSLEVASVGRSLGKAVGDILASKYHKDNEDFQEFYKYELPSVIAAGCLAHDIGNPPFGHSGEDGIRIFFRELEGDAKKRFDERLSENQKRDFMFFEGNANALRTLTHNFNENSEGGFRLTYSTLASIVKYPTDSLNGFNKQNLFTKKSGFFDSEVEVYKNIAESLGIPKLSDTGSVFARHPFVYLVEAADDICYRIIDFEDAHRLHIISIDTIKELFLSFFDNETGYDAREKVEETFNKINDDNQKIQFLRAKLINLLIGRVTNIFFERESELLEGKVLKPLIDYLPENELTLVKSIDEYSYAHIYNHRSVVEIEIAGYNVIGALLKEFFNAVLSPKSSKSQKLLQLISKQFVITGDETKLYNDIQSIVDFVAGMTDLFAVDMYRKITGMSFPQIK</sequence>
<dbReference type="RefSeq" id="WP_217791516.1">
    <property type="nucleotide sequence ID" value="NZ_JAHSPG010000008.1"/>
</dbReference>
<dbReference type="InterPro" id="IPR006674">
    <property type="entry name" value="HD_domain"/>
</dbReference>
<dbReference type="Pfam" id="PF01966">
    <property type="entry name" value="HD"/>
    <property type="match status" value="1"/>
</dbReference>
<dbReference type="PANTHER" id="PTHR11373:SF32">
    <property type="entry name" value="DEOXYGUANOSINETRIPHOSPHATE TRIPHOSPHOHYDROLASE"/>
    <property type="match status" value="1"/>
</dbReference>
<dbReference type="SMART" id="SM00471">
    <property type="entry name" value="HDc"/>
    <property type="match status" value="1"/>
</dbReference>
<dbReference type="AlphaFoldDB" id="A0A9E2SDG9"/>
<evidence type="ECO:0000256" key="1">
    <source>
        <dbReference type="ARBA" id="ARBA00022801"/>
    </source>
</evidence>
<dbReference type="EMBL" id="JAHSPG010000008">
    <property type="protein sequence ID" value="MBV4357865.1"/>
    <property type="molecule type" value="Genomic_DNA"/>
</dbReference>
<dbReference type="Proteomes" id="UP000812270">
    <property type="component" value="Unassembled WGS sequence"/>
</dbReference>
<protein>
    <submittedName>
        <fullName evidence="3">Deoxyguanosinetriphosphate triphosphohydrolase</fullName>
    </submittedName>
</protein>
<name>A0A9E2SDG9_9BACT</name>
<organism evidence="3 4">
    <name type="scientific">Pinibacter aurantiacus</name>
    <dbReference type="NCBI Taxonomy" id="2851599"/>
    <lineage>
        <taxon>Bacteria</taxon>
        <taxon>Pseudomonadati</taxon>
        <taxon>Bacteroidota</taxon>
        <taxon>Chitinophagia</taxon>
        <taxon>Chitinophagales</taxon>
        <taxon>Chitinophagaceae</taxon>
        <taxon>Pinibacter</taxon>
    </lineage>
</organism>
<dbReference type="Pfam" id="PF13286">
    <property type="entry name" value="HD_assoc"/>
    <property type="match status" value="1"/>
</dbReference>
<dbReference type="InterPro" id="IPR050135">
    <property type="entry name" value="dGTPase-like"/>
</dbReference>
<gene>
    <name evidence="3" type="ORF">KTO63_11945</name>
</gene>
<accession>A0A9E2SDG9</accession>